<feature type="region of interest" description="Disordered" evidence="1">
    <location>
        <begin position="108"/>
        <end position="129"/>
    </location>
</feature>
<keyword evidence="3" id="KW-1185">Reference proteome</keyword>
<sequence length="287" mass="33562">MFSFDGIDVKRKAPENIFYETDMYTIKGAKGERNLILEHGLQQLETKFARIRRTKLRKRIELTIEEQTFVCAFVSAAQSRTKANREHWKKNWERPFKMMEDMMEWAKTATPEEKRRAASISPLSSRKNDKSLDCSQVKELYENPLQKMLPVMISNLTPRLMKLSLAILCTNSIPGFITSDSPCVWYDPEAYKRPPFYRAPALMDTTLEITLPVSPKQTILISHSDCSGYIDVHNGVVDELNRRTRFHADEYFIVNRNLKNDFWFDPGEEPDDSWEKIQKETDTEHQI</sequence>
<evidence type="ECO:0000313" key="2">
    <source>
        <dbReference type="EMBL" id="ABW66730.1"/>
    </source>
</evidence>
<evidence type="ECO:0000256" key="1">
    <source>
        <dbReference type="SAM" id="MobiDB-lite"/>
    </source>
</evidence>
<name>A8ZWC2_DESOH</name>
<organism evidence="2 3">
    <name type="scientific">Desulfosudis oleivorans (strain DSM 6200 / JCM 39069 / Hxd3)</name>
    <name type="common">Desulfococcus oleovorans</name>
    <dbReference type="NCBI Taxonomy" id="96561"/>
    <lineage>
        <taxon>Bacteria</taxon>
        <taxon>Pseudomonadati</taxon>
        <taxon>Thermodesulfobacteriota</taxon>
        <taxon>Desulfobacteria</taxon>
        <taxon>Desulfobacterales</taxon>
        <taxon>Desulfosudaceae</taxon>
        <taxon>Desulfosudis</taxon>
    </lineage>
</organism>
<dbReference type="HOGENOM" id="CLU_968840_0_0_7"/>
<dbReference type="EMBL" id="CP000859">
    <property type="protein sequence ID" value="ABW66730.1"/>
    <property type="molecule type" value="Genomic_DNA"/>
</dbReference>
<dbReference type="KEGG" id="dol:Dole_0920"/>
<evidence type="ECO:0000313" key="3">
    <source>
        <dbReference type="Proteomes" id="UP000008561"/>
    </source>
</evidence>
<reference evidence="2 3" key="1">
    <citation type="submission" date="2007-10" db="EMBL/GenBank/DDBJ databases">
        <title>Complete sequence of Desulfococcus oleovorans Hxd3.</title>
        <authorList>
            <consortium name="US DOE Joint Genome Institute"/>
            <person name="Copeland A."/>
            <person name="Lucas S."/>
            <person name="Lapidus A."/>
            <person name="Barry K."/>
            <person name="Glavina del Rio T."/>
            <person name="Dalin E."/>
            <person name="Tice H."/>
            <person name="Pitluck S."/>
            <person name="Kiss H."/>
            <person name="Brettin T."/>
            <person name="Bruce D."/>
            <person name="Detter J.C."/>
            <person name="Han C."/>
            <person name="Schmutz J."/>
            <person name="Larimer F."/>
            <person name="Land M."/>
            <person name="Hauser L."/>
            <person name="Kyrpides N."/>
            <person name="Kim E."/>
            <person name="Wawrik B."/>
            <person name="Richardson P."/>
        </authorList>
    </citation>
    <scope>NUCLEOTIDE SEQUENCE [LARGE SCALE GENOMIC DNA]</scope>
    <source>
        <strain evidence="3">DSM 6200 / JCM 39069 / Hxd3</strain>
    </source>
</reference>
<gene>
    <name evidence="2" type="ordered locus">Dole_0920</name>
</gene>
<dbReference type="AlphaFoldDB" id="A8ZWC2"/>
<accession>A8ZWC2</accession>
<protein>
    <recommendedName>
        <fullName evidence="4">DUF4238 domain-containing protein</fullName>
    </recommendedName>
</protein>
<dbReference type="Pfam" id="PF14022">
    <property type="entry name" value="DUF4238"/>
    <property type="match status" value="1"/>
</dbReference>
<dbReference type="Proteomes" id="UP000008561">
    <property type="component" value="Chromosome"/>
</dbReference>
<dbReference type="InterPro" id="IPR025332">
    <property type="entry name" value="DUF4238"/>
</dbReference>
<proteinExistence type="predicted"/>
<evidence type="ECO:0008006" key="4">
    <source>
        <dbReference type="Google" id="ProtNLM"/>
    </source>
</evidence>